<evidence type="ECO:0000313" key="6">
    <source>
        <dbReference type="EMBL" id="CBA17118.1"/>
    </source>
</evidence>
<feature type="transmembrane region" description="Helical" evidence="5">
    <location>
        <begin position="32"/>
        <end position="56"/>
    </location>
</feature>
<protein>
    <submittedName>
        <fullName evidence="6">Putative conjugal transfer protein</fullName>
    </submittedName>
</protein>
<accession>D2UFF7</accession>
<keyword evidence="3 5" id="KW-1133">Transmembrane helix</keyword>
<sequence length="364" mass="38740">MGPMIFQFIGQYLDTALKPFISGTVGEVISTFTLFFIGGATIHLTLMGYAIGWGYVEMPFSVFIKTCVKCLFIGALALNASTYSDWVVGSLQSMETGFTSAFAGTDASASPTSVYQVIDAALGKGWGIAGDLWERAGNRSFTEMGMMLGEGLNAIIIAVATGLLAIPAGGMIVVAKAGLTLMLGIGPFFIALLLWPVTAKFFDSWFGQVMTYILRIALVAAVMGLIFKGFDAIVNSVDLDSDQNTLFTSLVLLTFTSVMFWLVQEVNNVAGQLAGGISSAAVTMRGMAQGAIVPARMVSVAGRMLNPTSTRLDPRTGHQTTAGRLEHLAMGRSLWARNPAYREAVAERLRTAWRSEGGSMSKGG</sequence>
<evidence type="ECO:0000256" key="2">
    <source>
        <dbReference type="ARBA" id="ARBA00022692"/>
    </source>
</evidence>
<keyword evidence="4 5" id="KW-0472">Membrane</keyword>
<dbReference type="GO" id="GO:0016020">
    <property type="term" value="C:membrane"/>
    <property type="evidence" value="ECO:0007669"/>
    <property type="project" value="UniProtKB-SubCell"/>
</dbReference>
<evidence type="ECO:0000256" key="3">
    <source>
        <dbReference type="ARBA" id="ARBA00022989"/>
    </source>
</evidence>
<keyword evidence="7" id="KW-1185">Reference proteome</keyword>
<evidence type="ECO:0000256" key="1">
    <source>
        <dbReference type="ARBA" id="ARBA00004141"/>
    </source>
</evidence>
<feature type="transmembrane region" description="Helical" evidence="5">
    <location>
        <begin position="179"/>
        <end position="197"/>
    </location>
</feature>
<name>D2UFF7_XANAP</name>
<evidence type="ECO:0000256" key="5">
    <source>
        <dbReference type="SAM" id="Phobius"/>
    </source>
</evidence>
<reference evidence="6 7" key="1">
    <citation type="journal article" date="2009" name="BMC Genomics">
        <title>The complete genome sequence of Xanthomonas albilineans provides new insights into the reductive genome evolution of the xylem-limited Xanthomonadaceae.</title>
        <authorList>
            <person name="Pieretti I."/>
            <person name="Royer M."/>
            <person name="Barbe V."/>
            <person name="Carrere S."/>
            <person name="Koebnik R."/>
            <person name="Cociancich S."/>
            <person name="Couloux A."/>
            <person name="Darrasse A."/>
            <person name="Gouzy J."/>
            <person name="Jacques M.A."/>
            <person name="Lauber E."/>
            <person name="Manceau C."/>
            <person name="Mangenot S."/>
            <person name="Poussier S."/>
            <person name="Segurens B."/>
            <person name="Szurek B."/>
            <person name="Verdier V."/>
            <person name="Arlat M."/>
            <person name="Rott P."/>
        </authorList>
    </citation>
    <scope>NUCLEOTIDE SEQUENCE [LARGE SCALE GENOMIC DNA]</scope>
    <source>
        <strain evidence="7">GPE PC73 / CFBP 7063</strain>
    </source>
</reference>
<dbReference type="EMBL" id="FP565176">
    <property type="protein sequence ID" value="CBA17118.1"/>
    <property type="molecule type" value="Genomic_DNA"/>
</dbReference>
<dbReference type="OrthoDB" id="9077370at2"/>
<proteinExistence type="predicted"/>
<organism evidence="6 7">
    <name type="scientific">Xanthomonas albilineans (strain GPE PC73 / CFBP 7063)</name>
    <dbReference type="NCBI Taxonomy" id="380358"/>
    <lineage>
        <taxon>Bacteria</taxon>
        <taxon>Pseudomonadati</taxon>
        <taxon>Pseudomonadota</taxon>
        <taxon>Gammaproteobacteria</taxon>
        <taxon>Lysobacterales</taxon>
        <taxon>Lysobacteraceae</taxon>
        <taxon>Xanthomonas</taxon>
    </lineage>
</organism>
<feature type="transmembrane region" description="Helical" evidence="5">
    <location>
        <begin position="152"/>
        <end position="173"/>
    </location>
</feature>
<dbReference type="STRING" id="380358.XALC_2640"/>
<gene>
    <name evidence="6" type="primary">traH</name>
    <name evidence="6" type="ordered locus">XALc_2640</name>
</gene>
<dbReference type="GO" id="GO:0030255">
    <property type="term" value="P:protein secretion by the type IV secretion system"/>
    <property type="evidence" value="ECO:0007669"/>
    <property type="project" value="InterPro"/>
</dbReference>
<keyword evidence="2 5" id="KW-0812">Transmembrane</keyword>
<dbReference type="AlphaFoldDB" id="D2UFF7"/>
<feature type="transmembrane region" description="Helical" evidence="5">
    <location>
        <begin position="209"/>
        <end position="226"/>
    </location>
</feature>
<evidence type="ECO:0000313" key="7">
    <source>
        <dbReference type="Proteomes" id="UP000001890"/>
    </source>
</evidence>
<dbReference type="KEGG" id="xal:XALC_2640"/>
<dbReference type="eggNOG" id="COG3704">
    <property type="taxonomic scope" value="Bacteria"/>
</dbReference>
<evidence type="ECO:0000256" key="4">
    <source>
        <dbReference type="ARBA" id="ARBA00023136"/>
    </source>
</evidence>
<dbReference type="PATRIC" id="fig|29447.3.peg.2600"/>
<dbReference type="RefSeq" id="WP_012917111.1">
    <property type="nucleotide sequence ID" value="NC_013722.1"/>
</dbReference>
<dbReference type="Proteomes" id="UP000001890">
    <property type="component" value="Chromosome"/>
</dbReference>
<dbReference type="Pfam" id="PF04610">
    <property type="entry name" value="TrbL"/>
    <property type="match status" value="1"/>
</dbReference>
<dbReference type="InterPro" id="IPR007688">
    <property type="entry name" value="Conjugal_tfr_TrbL/VirB6"/>
</dbReference>
<feature type="transmembrane region" description="Helical" evidence="5">
    <location>
        <begin position="246"/>
        <end position="263"/>
    </location>
</feature>
<comment type="subcellular location">
    <subcellularLocation>
        <location evidence="1">Membrane</location>
        <topology evidence="1">Multi-pass membrane protein</topology>
    </subcellularLocation>
</comment>
<dbReference type="GeneID" id="57877945"/>